<feature type="chain" id="PRO_5045191776" description="ER membrane protein complex subunit 6" evidence="2">
    <location>
        <begin position="22"/>
        <end position="242"/>
    </location>
</feature>
<evidence type="ECO:0000256" key="2">
    <source>
        <dbReference type="SAM" id="SignalP"/>
    </source>
</evidence>
<gene>
    <name evidence="3" type="ORF">LZC95_35865</name>
</gene>
<feature type="transmembrane region" description="Helical" evidence="1">
    <location>
        <begin position="176"/>
        <end position="196"/>
    </location>
</feature>
<keyword evidence="1" id="KW-0812">Transmembrane</keyword>
<sequence>MDRRAWLLAAGMVFAPCVAYAQEPRGVHVHLEDTSTHLERKTLRGWELVCSSGCDREVPAGTYRLTREEAPVDSAKLEPGSVRLPSVTAERAGVRIAPVGEPFFLDPQRHQDVGIGPNGGRSAFIGFGVLGLVTGSIASTIGGFLFFVDSFHCMYDESSSTSCESEQSRLLTRDGLIAGAGVAVIITGAVLLGVGVHQPKVSLTERQRNIAQHVSSFAWRAPEPSRVGAASAPTFPLLTGRF</sequence>
<organism evidence="3 4">
    <name type="scientific">Pendulispora brunnea</name>
    <dbReference type="NCBI Taxonomy" id="2905690"/>
    <lineage>
        <taxon>Bacteria</taxon>
        <taxon>Pseudomonadati</taxon>
        <taxon>Myxococcota</taxon>
        <taxon>Myxococcia</taxon>
        <taxon>Myxococcales</taxon>
        <taxon>Sorangiineae</taxon>
        <taxon>Pendulisporaceae</taxon>
        <taxon>Pendulispora</taxon>
    </lineage>
</organism>
<proteinExistence type="predicted"/>
<keyword evidence="2" id="KW-0732">Signal</keyword>
<protein>
    <recommendedName>
        <fullName evidence="5">ER membrane protein complex subunit 6</fullName>
    </recommendedName>
</protein>
<dbReference type="EMBL" id="CP089982">
    <property type="protein sequence ID" value="WXA91816.1"/>
    <property type="molecule type" value="Genomic_DNA"/>
</dbReference>
<evidence type="ECO:0000313" key="3">
    <source>
        <dbReference type="EMBL" id="WXA91816.1"/>
    </source>
</evidence>
<feature type="signal peptide" evidence="2">
    <location>
        <begin position="1"/>
        <end position="21"/>
    </location>
</feature>
<keyword evidence="4" id="KW-1185">Reference proteome</keyword>
<reference evidence="3 4" key="1">
    <citation type="submission" date="2021-12" db="EMBL/GenBank/DDBJ databases">
        <title>Discovery of the Pendulisporaceae a myxobacterial family with distinct sporulation behavior and unique specialized metabolism.</title>
        <authorList>
            <person name="Garcia R."/>
            <person name="Popoff A."/>
            <person name="Bader C.D."/>
            <person name="Loehr J."/>
            <person name="Walesch S."/>
            <person name="Walt C."/>
            <person name="Boldt J."/>
            <person name="Bunk B."/>
            <person name="Haeckl F.J.F.P.J."/>
            <person name="Gunesch A.P."/>
            <person name="Birkelbach J."/>
            <person name="Nuebel U."/>
            <person name="Pietschmann T."/>
            <person name="Bach T."/>
            <person name="Mueller R."/>
        </authorList>
    </citation>
    <scope>NUCLEOTIDE SEQUENCE [LARGE SCALE GENOMIC DNA]</scope>
    <source>
        <strain evidence="3 4">MSr12523</strain>
    </source>
</reference>
<feature type="transmembrane region" description="Helical" evidence="1">
    <location>
        <begin position="123"/>
        <end position="148"/>
    </location>
</feature>
<evidence type="ECO:0008006" key="5">
    <source>
        <dbReference type="Google" id="ProtNLM"/>
    </source>
</evidence>
<evidence type="ECO:0000313" key="4">
    <source>
        <dbReference type="Proteomes" id="UP001379533"/>
    </source>
</evidence>
<dbReference type="Proteomes" id="UP001379533">
    <property type="component" value="Chromosome"/>
</dbReference>
<name>A0ABZ2JZA6_9BACT</name>
<accession>A0ABZ2JZA6</accession>
<keyword evidence="1" id="KW-1133">Transmembrane helix</keyword>
<evidence type="ECO:0000256" key="1">
    <source>
        <dbReference type="SAM" id="Phobius"/>
    </source>
</evidence>
<keyword evidence="1" id="KW-0472">Membrane</keyword>
<dbReference type="RefSeq" id="WP_394842434.1">
    <property type="nucleotide sequence ID" value="NZ_CP089982.1"/>
</dbReference>